<keyword evidence="1" id="KW-0496">Mitochondrion</keyword>
<sequence length="56" mass="6348">MNEIENSLSAYLSLEEREYEGNTMEVVARSLPSTHLLNGWDIQTPHLLGNLEMGML</sequence>
<proteinExistence type="predicted"/>
<comment type="caution">
    <text evidence="1">The sequence shown here is derived from an EMBL/GenBank/DDBJ whole genome shotgun (WGS) entry which is preliminary data.</text>
</comment>
<geneLocation type="mitochondrion" evidence="1"/>
<name>A0A117NIV9_PICGL</name>
<dbReference type="AlphaFoldDB" id="A0A117NIV9"/>
<evidence type="ECO:0000313" key="1">
    <source>
        <dbReference type="EMBL" id="KUM50615.1"/>
    </source>
</evidence>
<reference evidence="1" key="1">
    <citation type="journal article" date="2015" name="Genome Biol. Evol.">
        <title>Organellar Genomes of White Spruce (Picea glauca): Assembly and Annotation.</title>
        <authorList>
            <person name="Jackman S.D."/>
            <person name="Warren R.L."/>
            <person name="Gibb E.A."/>
            <person name="Vandervalk B.P."/>
            <person name="Mohamadi H."/>
            <person name="Chu J."/>
            <person name="Raymond A."/>
            <person name="Pleasance S."/>
            <person name="Coope R."/>
            <person name="Wildung M.R."/>
            <person name="Ritland C.E."/>
            <person name="Bousquet J."/>
            <person name="Jones S.J."/>
            <person name="Bohlmann J."/>
            <person name="Birol I."/>
        </authorList>
    </citation>
    <scope>NUCLEOTIDE SEQUENCE [LARGE SCALE GENOMIC DNA]</scope>
    <source>
        <tissue evidence="1">Flushing bud</tissue>
    </source>
</reference>
<accession>A0A117NIV9</accession>
<dbReference type="EMBL" id="LKAM01000001">
    <property type="protein sequence ID" value="KUM50615.1"/>
    <property type="molecule type" value="Genomic_DNA"/>
</dbReference>
<organism evidence="1">
    <name type="scientific">Picea glauca</name>
    <name type="common">White spruce</name>
    <name type="synonym">Pinus glauca</name>
    <dbReference type="NCBI Taxonomy" id="3330"/>
    <lineage>
        <taxon>Eukaryota</taxon>
        <taxon>Viridiplantae</taxon>
        <taxon>Streptophyta</taxon>
        <taxon>Embryophyta</taxon>
        <taxon>Tracheophyta</taxon>
        <taxon>Spermatophyta</taxon>
        <taxon>Pinopsida</taxon>
        <taxon>Pinidae</taxon>
        <taxon>Conifers I</taxon>
        <taxon>Pinales</taxon>
        <taxon>Pinaceae</taxon>
        <taxon>Picea</taxon>
    </lineage>
</organism>
<protein>
    <submittedName>
        <fullName evidence="1">Uncharacterized protein</fullName>
    </submittedName>
</protein>
<gene>
    <name evidence="1" type="ORF">ABT39_MTgene459</name>
</gene>